<protein>
    <submittedName>
        <fullName evidence="1">Uncharacterized protein</fullName>
    </submittedName>
</protein>
<comment type="caution">
    <text evidence="1">The sequence shown here is derived from an EMBL/GenBank/DDBJ whole genome shotgun (WGS) entry which is preliminary data.</text>
</comment>
<dbReference type="Proteomes" id="UP001266305">
    <property type="component" value="Unassembled WGS sequence"/>
</dbReference>
<accession>A0ABQ9TZN5</accession>
<evidence type="ECO:0000313" key="1">
    <source>
        <dbReference type="EMBL" id="KAK2090269.1"/>
    </source>
</evidence>
<name>A0ABQ9TZN5_SAGOE</name>
<dbReference type="EMBL" id="JASSZA010000017">
    <property type="protein sequence ID" value="KAK2090269.1"/>
    <property type="molecule type" value="Genomic_DNA"/>
</dbReference>
<gene>
    <name evidence="1" type="ORF">P7K49_031525</name>
</gene>
<sequence>SLPGFASSPEEALQTGLLLPAFGCSREDEVELYEIVPATGGGLITAQAKGEE</sequence>
<keyword evidence="2" id="KW-1185">Reference proteome</keyword>
<feature type="non-terminal residue" evidence="1">
    <location>
        <position position="1"/>
    </location>
</feature>
<feature type="non-terminal residue" evidence="1">
    <location>
        <position position="52"/>
    </location>
</feature>
<organism evidence="1 2">
    <name type="scientific">Saguinus oedipus</name>
    <name type="common">Cotton-top tamarin</name>
    <name type="synonym">Oedipomidas oedipus</name>
    <dbReference type="NCBI Taxonomy" id="9490"/>
    <lineage>
        <taxon>Eukaryota</taxon>
        <taxon>Metazoa</taxon>
        <taxon>Chordata</taxon>
        <taxon>Craniata</taxon>
        <taxon>Vertebrata</taxon>
        <taxon>Euteleostomi</taxon>
        <taxon>Mammalia</taxon>
        <taxon>Eutheria</taxon>
        <taxon>Euarchontoglires</taxon>
        <taxon>Primates</taxon>
        <taxon>Haplorrhini</taxon>
        <taxon>Platyrrhini</taxon>
        <taxon>Cebidae</taxon>
        <taxon>Callitrichinae</taxon>
        <taxon>Saguinus</taxon>
    </lineage>
</organism>
<proteinExistence type="predicted"/>
<evidence type="ECO:0000313" key="2">
    <source>
        <dbReference type="Proteomes" id="UP001266305"/>
    </source>
</evidence>
<reference evidence="1 2" key="1">
    <citation type="submission" date="2023-05" db="EMBL/GenBank/DDBJ databases">
        <title>B98-5 Cell Line De Novo Hybrid Assembly: An Optical Mapping Approach.</title>
        <authorList>
            <person name="Kananen K."/>
            <person name="Auerbach J.A."/>
            <person name="Kautto E."/>
            <person name="Blachly J.S."/>
        </authorList>
    </citation>
    <scope>NUCLEOTIDE SEQUENCE [LARGE SCALE GENOMIC DNA]</scope>
    <source>
        <strain evidence="1">B95-8</strain>
        <tissue evidence="1">Cell line</tissue>
    </source>
</reference>